<dbReference type="KEGG" id="dtm:BJL86_0994"/>
<evidence type="ECO:0000313" key="11">
    <source>
        <dbReference type="Proteomes" id="UP000186104"/>
    </source>
</evidence>
<evidence type="ECO:0000256" key="3">
    <source>
        <dbReference type="ARBA" id="ARBA00022692"/>
    </source>
</evidence>
<dbReference type="CDD" id="cd03500">
    <property type="entry name" value="SQR_TypeA_SdhD_like"/>
    <property type="match status" value="1"/>
</dbReference>
<evidence type="ECO:0000256" key="2">
    <source>
        <dbReference type="ARBA" id="ARBA00022617"/>
    </source>
</evidence>
<evidence type="ECO:0000256" key="6">
    <source>
        <dbReference type="ARBA" id="ARBA00023004"/>
    </source>
</evidence>
<organism evidence="10 11">
    <name type="scientific">Dietzia timorensis</name>
    <dbReference type="NCBI Taxonomy" id="499555"/>
    <lineage>
        <taxon>Bacteria</taxon>
        <taxon>Bacillati</taxon>
        <taxon>Actinomycetota</taxon>
        <taxon>Actinomycetes</taxon>
        <taxon>Mycobacteriales</taxon>
        <taxon>Dietziaceae</taxon>
        <taxon>Dietzia</taxon>
    </lineage>
</organism>
<keyword evidence="11" id="KW-1185">Reference proteome</keyword>
<proteinExistence type="predicted"/>
<dbReference type="Gene3D" id="1.20.1300.10">
    <property type="entry name" value="Fumarate reductase/succinate dehydrogenase, transmembrane subunit"/>
    <property type="match status" value="1"/>
</dbReference>
<evidence type="ECO:0000256" key="7">
    <source>
        <dbReference type="ARBA" id="ARBA00023136"/>
    </source>
</evidence>
<keyword evidence="5 9" id="KW-1133">Transmembrane helix</keyword>
<evidence type="ECO:0000256" key="8">
    <source>
        <dbReference type="SAM" id="MobiDB-lite"/>
    </source>
</evidence>
<evidence type="ECO:0000256" key="9">
    <source>
        <dbReference type="SAM" id="Phobius"/>
    </source>
</evidence>
<evidence type="ECO:0008006" key="12">
    <source>
        <dbReference type="Google" id="ProtNLM"/>
    </source>
</evidence>
<evidence type="ECO:0000256" key="1">
    <source>
        <dbReference type="ARBA" id="ARBA00004370"/>
    </source>
</evidence>
<feature type="region of interest" description="Disordered" evidence="8">
    <location>
        <begin position="1"/>
        <end position="24"/>
    </location>
</feature>
<gene>
    <name evidence="10" type="ORF">BJL86_0994</name>
</gene>
<evidence type="ECO:0000313" key="10">
    <source>
        <dbReference type="EMBL" id="ANI91787.1"/>
    </source>
</evidence>
<keyword evidence="7 9" id="KW-0472">Membrane</keyword>
<protein>
    <recommendedName>
        <fullName evidence="12">Succinate dehydrogenase hydrophobic membrane anchor subunit</fullName>
    </recommendedName>
</protein>
<dbReference type="AlphaFoldDB" id="A0A173LKG2"/>
<comment type="subcellular location">
    <subcellularLocation>
        <location evidence="1">Membrane</location>
    </subcellularLocation>
</comment>
<dbReference type="SUPFAM" id="SSF81343">
    <property type="entry name" value="Fumarate reductase respiratory complex transmembrane subunits"/>
    <property type="match status" value="1"/>
</dbReference>
<keyword evidence="3 9" id="KW-0812">Transmembrane</keyword>
<sequence>MAEAPVLQTSYDRPASLAQPRSPRLRNGGNFERNAWLFMRISGAALVVLVIGHLTIGLLIGDGVHRIDFNYVQERWQTPFWGTWDILMLWLAQLHGANGVRVVIADYARKDTTRFWLNLLLACATVLILALGTYALFGMAYHV</sequence>
<evidence type="ECO:0000256" key="5">
    <source>
        <dbReference type="ARBA" id="ARBA00022989"/>
    </source>
</evidence>
<dbReference type="Proteomes" id="UP000186104">
    <property type="component" value="Chromosome"/>
</dbReference>
<dbReference type="GO" id="GO:0046872">
    <property type="term" value="F:metal ion binding"/>
    <property type="evidence" value="ECO:0007669"/>
    <property type="project" value="UniProtKB-KW"/>
</dbReference>
<feature type="transmembrane region" description="Helical" evidence="9">
    <location>
        <begin position="37"/>
        <end position="61"/>
    </location>
</feature>
<dbReference type="EMBL" id="CP015961">
    <property type="protein sequence ID" value="ANI91787.1"/>
    <property type="molecule type" value="Genomic_DNA"/>
</dbReference>
<feature type="transmembrane region" description="Helical" evidence="9">
    <location>
        <begin position="116"/>
        <end position="137"/>
    </location>
</feature>
<keyword evidence="2" id="KW-0349">Heme</keyword>
<dbReference type="GO" id="GO:0016020">
    <property type="term" value="C:membrane"/>
    <property type="evidence" value="ECO:0007669"/>
    <property type="project" value="UniProtKB-SubCell"/>
</dbReference>
<keyword evidence="6" id="KW-0408">Iron</keyword>
<dbReference type="InterPro" id="IPR000701">
    <property type="entry name" value="SuccDH_FuR_B_TM-su"/>
</dbReference>
<evidence type="ECO:0000256" key="4">
    <source>
        <dbReference type="ARBA" id="ARBA00022723"/>
    </source>
</evidence>
<dbReference type="RefSeq" id="WP_067477923.1">
    <property type="nucleotide sequence ID" value="NZ_CP015961.1"/>
</dbReference>
<name>A0A173LKG2_9ACTN</name>
<dbReference type="STRING" id="499555.BJL86_0994"/>
<dbReference type="InterPro" id="IPR034804">
    <property type="entry name" value="SQR/QFR_C/D"/>
</dbReference>
<dbReference type="OrthoDB" id="67843at2"/>
<feature type="transmembrane region" description="Helical" evidence="9">
    <location>
        <begin position="81"/>
        <end position="104"/>
    </location>
</feature>
<reference evidence="10 11" key="1">
    <citation type="submission" date="2016-06" db="EMBL/GenBank/DDBJ databases">
        <title>Complete genome sequence of a saline-alkali tolerant type strain Dietzia timorensis ID05-A0528T.</title>
        <authorList>
            <person name="Wu X."/>
        </authorList>
    </citation>
    <scope>NUCLEOTIDE SEQUENCE [LARGE SCALE GENOMIC DNA]</scope>
    <source>
        <strain evidence="10 11">ID05-A0528</strain>
    </source>
</reference>
<keyword evidence="4" id="KW-0479">Metal-binding</keyword>
<accession>A0A173LKG2</accession>
<dbReference type="Pfam" id="PF01127">
    <property type="entry name" value="Sdh_cyt"/>
    <property type="match status" value="1"/>
</dbReference>